<name>A0ABN7WLC1_GIGMA</name>
<comment type="caution">
    <text evidence="1">The sequence shown here is derived from an EMBL/GenBank/DDBJ whole genome shotgun (WGS) entry which is preliminary data.</text>
</comment>
<reference evidence="1 2" key="1">
    <citation type="submission" date="2021-06" db="EMBL/GenBank/DDBJ databases">
        <authorList>
            <person name="Kallberg Y."/>
            <person name="Tangrot J."/>
            <person name="Rosling A."/>
        </authorList>
    </citation>
    <scope>NUCLEOTIDE SEQUENCE [LARGE SCALE GENOMIC DNA]</scope>
    <source>
        <strain evidence="1 2">120-4 pot B 10/14</strain>
    </source>
</reference>
<accession>A0ABN7WLC1</accession>
<dbReference type="Proteomes" id="UP000789901">
    <property type="component" value="Unassembled WGS sequence"/>
</dbReference>
<dbReference type="EMBL" id="CAJVQB010050956">
    <property type="protein sequence ID" value="CAG8835167.1"/>
    <property type="molecule type" value="Genomic_DNA"/>
</dbReference>
<protein>
    <submittedName>
        <fullName evidence="1">27877_t:CDS:1</fullName>
    </submittedName>
</protein>
<evidence type="ECO:0000313" key="2">
    <source>
        <dbReference type="Proteomes" id="UP000789901"/>
    </source>
</evidence>
<gene>
    <name evidence="1" type="ORF">GMARGA_LOCUS32433</name>
</gene>
<organism evidence="1 2">
    <name type="scientific">Gigaspora margarita</name>
    <dbReference type="NCBI Taxonomy" id="4874"/>
    <lineage>
        <taxon>Eukaryota</taxon>
        <taxon>Fungi</taxon>
        <taxon>Fungi incertae sedis</taxon>
        <taxon>Mucoromycota</taxon>
        <taxon>Glomeromycotina</taxon>
        <taxon>Glomeromycetes</taxon>
        <taxon>Diversisporales</taxon>
        <taxon>Gigasporaceae</taxon>
        <taxon>Gigaspora</taxon>
    </lineage>
</organism>
<feature type="non-terminal residue" evidence="1">
    <location>
        <position position="1"/>
    </location>
</feature>
<evidence type="ECO:0000313" key="1">
    <source>
        <dbReference type="EMBL" id="CAG8835167.1"/>
    </source>
</evidence>
<keyword evidence="2" id="KW-1185">Reference proteome</keyword>
<sequence>EIANAFRDATIGVAAACPASRETNLVRVDTFHETEDKDPLNRSKHLNMLWMLITRALTEK</sequence>
<proteinExistence type="predicted"/>